<dbReference type="PANTHER" id="PTHR43464:SF19">
    <property type="entry name" value="UBIQUINONE BIOSYNTHESIS O-METHYLTRANSFERASE, MITOCHONDRIAL"/>
    <property type="match status" value="1"/>
</dbReference>
<evidence type="ECO:0000313" key="6">
    <source>
        <dbReference type="Proteomes" id="UP000192434"/>
    </source>
</evidence>
<keyword evidence="3" id="KW-0949">S-adenosyl-L-methionine</keyword>
<dbReference type="PANTHER" id="PTHR43464">
    <property type="entry name" value="METHYLTRANSFERASE"/>
    <property type="match status" value="1"/>
</dbReference>
<evidence type="ECO:0000256" key="2">
    <source>
        <dbReference type="ARBA" id="ARBA00022679"/>
    </source>
</evidence>
<dbReference type="Proteomes" id="UP000192434">
    <property type="component" value="Unassembled WGS sequence"/>
</dbReference>
<dbReference type="SUPFAM" id="SSF53335">
    <property type="entry name" value="S-adenosyl-L-methionine-dependent methyltransferases"/>
    <property type="match status" value="1"/>
</dbReference>
<dbReference type="GO" id="GO:0008757">
    <property type="term" value="F:S-adenosylmethionine-dependent methyltransferase activity"/>
    <property type="evidence" value="ECO:0007669"/>
    <property type="project" value="InterPro"/>
</dbReference>
<dbReference type="OrthoDB" id="5566900at2"/>
<evidence type="ECO:0000256" key="1">
    <source>
        <dbReference type="ARBA" id="ARBA00022603"/>
    </source>
</evidence>
<accession>A0A1X0IK76</accession>
<organism evidence="5 6">
    <name type="scientific">Mycobacteroides saopaulense</name>
    <dbReference type="NCBI Taxonomy" id="1578165"/>
    <lineage>
        <taxon>Bacteria</taxon>
        <taxon>Bacillati</taxon>
        <taxon>Actinomycetota</taxon>
        <taxon>Actinomycetes</taxon>
        <taxon>Mycobacteriales</taxon>
        <taxon>Mycobacteriaceae</taxon>
        <taxon>Mycobacteroides</taxon>
    </lineage>
</organism>
<dbReference type="Pfam" id="PF08241">
    <property type="entry name" value="Methyltransf_11"/>
    <property type="match status" value="1"/>
</dbReference>
<evidence type="ECO:0000256" key="3">
    <source>
        <dbReference type="ARBA" id="ARBA00022691"/>
    </source>
</evidence>
<dbReference type="Gene3D" id="3.40.50.150">
    <property type="entry name" value="Vaccinia Virus protein VP39"/>
    <property type="match status" value="1"/>
</dbReference>
<comment type="caution">
    <text evidence="5">The sequence shown here is derived from an EMBL/GenBank/DDBJ whole genome shotgun (WGS) entry which is preliminary data.</text>
</comment>
<keyword evidence="1 5" id="KW-0489">Methyltransferase</keyword>
<feature type="domain" description="Methyltransferase type 11" evidence="4">
    <location>
        <begin position="53"/>
        <end position="146"/>
    </location>
</feature>
<dbReference type="AlphaFoldDB" id="A0A1X0IK76"/>
<name>A0A1X0IK76_9MYCO</name>
<keyword evidence="2 5" id="KW-0808">Transferase</keyword>
<sequence>MDPVEHARHTRDVYDRLAPVWSATTDDGPFNGLLERPALRSLIPRPLIGTSVLDAGCGSGAQCEWLLDEGAEVTGVDLSPVMIDQARQRCGSRVELLVADLAEALPLEAQSFDGVTCSLALHYLRDWQVPLASFARILRPGGWVVISLDHPFGAPLPDQHDGYFQHQLVSDTWTKADVEVTQHFWRRPLAQVVDAFADAGFLVERIVEPRPSGEAMRRFPAELRNVVDSPSFIVYRLRYSGAPV</sequence>
<dbReference type="InterPro" id="IPR013216">
    <property type="entry name" value="Methyltransf_11"/>
</dbReference>
<dbReference type="RefSeq" id="WP_083019980.1">
    <property type="nucleotide sequence ID" value="NZ_MVII01000051.1"/>
</dbReference>
<protein>
    <submittedName>
        <fullName evidence="5">SAM-dependent methyltransferase</fullName>
    </submittedName>
</protein>
<proteinExistence type="predicted"/>
<evidence type="ECO:0000259" key="4">
    <source>
        <dbReference type="Pfam" id="PF08241"/>
    </source>
</evidence>
<gene>
    <name evidence="5" type="ORF">BST43_25250</name>
</gene>
<dbReference type="EMBL" id="MVII01000051">
    <property type="protein sequence ID" value="ORB48101.1"/>
    <property type="molecule type" value="Genomic_DNA"/>
</dbReference>
<dbReference type="GO" id="GO:0032259">
    <property type="term" value="P:methylation"/>
    <property type="evidence" value="ECO:0007669"/>
    <property type="project" value="UniProtKB-KW"/>
</dbReference>
<dbReference type="CDD" id="cd02440">
    <property type="entry name" value="AdoMet_MTases"/>
    <property type="match status" value="1"/>
</dbReference>
<reference evidence="5 6" key="1">
    <citation type="submission" date="2016-12" db="EMBL/GenBank/DDBJ databases">
        <title>The new phylogeny of genus Mycobacterium.</title>
        <authorList>
            <person name="Tortoli E."/>
            <person name="Trovato A."/>
            <person name="Cirillo D.M."/>
        </authorList>
    </citation>
    <scope>NUCLEOTIDE SEQUENCE [LARGE SCALE GENOMIC DNA]</scope>
    <source>
        <strain evidence="5 6">CCUG 66554</strain>
    </source>
</reference>
<evidence type="ECO:0000313" key="5">
    <source>
        <dbReference type="EMBL" id="ORB48101.1"/>
    </source>
</evidence>
<dbReference type="InterPro" id="IPR029063">
    <property type="entry name" value="SAM-dependent_MTases_sf"/>
</dbReference>